<comment type="caution">
    <text evidence="1">The sequence shown here is derived from an EMBL/GenBank/DDBJ whole genome shotgun (WGS) entry which is preliminary data.</text>
</comment>
<organism evidence="1 2">
    <name type="scientific">Azospirillum picis</name>
    <dbReference type="NCBI Taxonomy" id="488438"/>
    <lineage>
        <taxon>Bacteria</taxon>
        <taxon>Pseudomonadati</taxon>
        <taxon>Pseudomonadota</taxon>
        <taxon>Alphaproteobacteria</taxon>
        <taxon>Rhodospirillales</taxon>
        <taxon>Azospirillaceae</taxon>
        <taxon>Azospirillum</taxon>
    </lineage>
</organism>
<gene>
    <name evidence="1" type="ORF">QO018_006203</name>
</gene>
<evidence type="ECO:0000313" key="1">
    <source>
        <dbReference type="EMBL" id="MDQ0537301.1"/>
    </source>
</evidence>
<proteinExistence type="predicted"/>
<name>A0ABU0MW44_9PROT</name>
<dbReference type="EMBL" id="JAUSVU010000043">
    <property type="protein sequence ID" value="MDQ0537301.1"/>
    <property type="molecule type" value="Genomic_DNA"/>
</dbReference>
<reference evidence="1 2" key="1">
    <citation type="submission" date="2023-07" db="EMBL/GenBank/DDBJ databases">
        <title>Genomic Encyclopedia of Type Strains, Phase IV (KMG-IV): sequencing the most valuable type-strain genomes for metagenomic binning, comparative biology and taxonomic classification.</title>
        <authorList>
            <person name="Goeker M."/>
        </authorList>
    </citation>
    <scope>NUCLEOTIDE SEQUENCE [LARGE SCALE GENOMIC DNA]</scope>
    <source>
        <strain evidence="1 2">DSM 19922</strain>
    </source>
</reference>
<keyword evidence="2" id="KW-1185">Reference proteome</keyword>
<dbReference type="Proteomes" id="UP001244552">
    <property type="component" value="Unassembled WGS sequence"/>
</dbReference>
<evidence type="ECO:0000313" key="2">
    <source>
        <dbReference type="Proteomes" id="UP001244552"/>
    </source>
</evidence>
<protein>
    <submittedName>
        <fullName evidence="1">Uncharacterized protein</fullName>
    </submittedName>
</protein>
<accession>A0ABU0MW44</accession>
<dbReference type="RefSeq" id="WP_209991056.1">
    <property type="nucleotide sequence ID" value="NZ_JAGINO010000040.1"/>
</dbReference>
<sequence>MSADTHPGLYEFFTHSDCDGAIGLNMCRKVADELETLLPDIESVAPPDTGHIPRAGGYVEVTKRFIARCRAAADAGEPLTFG</sequence>